<evidence type="ECO:0000313" key="4">
    <source>
        <dbReference type="EMBL" id="KAL0840015.1"/>
    </source>
</evidence>
<feature type="domain" description="FP protein N-terminal" evidence="2">
    <location>
        <begin position="176"/>
        <end position="267"/>
    </location>
</feature>
<evidence type="ECO:0008006" key="6">
    <source>
        <dbReference type="Google" id="ProtNLM"/>
    </source>
</evidence>
<sequence>MVLKKCSNCNKNITQKLPGLECSRCNKIVHATTICANLTNKQIASLRNAEGLEWSCEECLRNVSRRSSYFLPDDSDVEDEIKDTGRARSYDKLVSQISCETRKIVKSELQGLTTAVEYLNSQVADLEGIVKQQENTIKMLVNKNADLLKKNQNLELRVSAMEQRVLEVDQKLLCTNVEISGVPELPNMDAVSAVREVAEKLNMSSQQIVSARRTTSRRKEQPGHIVVELQSKVTCEQWISAARKQEILAGNIWTDLPVERAASRVYVRAALTPHTKALLYKAKNSLSGSFKYIWCKDGRIYAKKDDTSNKVTIIRCISDIESLCEPITQ</sequence>
<dbReference type="InterPro" id="IPR011011">
    <property type="entry name" value="Znf_FYVE_PHD"/>
</dbReference>
<gene>
    <name evidence="4" type="ORF">ABMA28_015342</name>
</gene>
<dbReference type="Gene3D" id="3.30.40.10">
    <property type="entry name" value="Zinc/RING finger domain, C3HC4 (zinc finger)"/>
    <property type="match status" value="1"/>
</dbReference>
<feature type="coiled-coil region" evidence="1">
    <location>
        <begin position="123"/>
        <end position="171"/>
    </location>
</feature>
<reference evidence="4 5" key="1">
    <citation type="submission" date="2024-06" db="EMBL/GenBank/DDBJ databases">
        <title>A chromosome-level genome assembly of beet webworm, Loxostege sticticalis.</title>
        <authorList>
            <person name="Zhang Y."/>
        </authorList>
    </citation>
    <scope>NUCLEOTIDE SEQUENCE [LARGE SCALE GENOMIC DNA]</scope>
    <source>
        <strain evidence="4">AQ028</strain>
        <tissue evidence="4">Male pupae</tissue>
    </source>
</reference>
<name>A0ABD0TCW9_LOXSC</name>
<feature type="domain" description="FP protein C-terminal" evidence="3">
    <location>
        <begin position="272"/>
        <end position="323"/>
    </location>
</feature>
<dbReference type="Pfam" id="PF25298">
    <property type="entry name" value="Baculo_FP_2nd"/>
    <property type="match status" value="1"/>
</dbReference>
<dbReference type="EMBL" id="JBEDNZ010000007">
    <property type="protein sequence ID" value="KAL0840015.1"/>
    <property type="molecule type" value="Genomic_DNA"/>
</dbReference>
<dbReference type="SUPFAM" id="SSF57903">
    <property type="entry name" value="FYVE/PHD zinc finger"/>
    <property type="match status" value="1"/>
</dbReference>
<dbReference type="InterPro" id="IPR057251">
    <property type="entry name" value="FP_C"/>
</dbReference>
<protein>
    <recommendedName>
        <fullName evidence="6">Zinc finger DNA binding protein</fullName>
    </recommendedName>
</protein>
<evidence type="ECO:0000259" key="2">
    <source>
        <dbReference type="Pfam" id="PF03258"/>
    </source>
</evidence>
<comment type="caution">
    <text evidence="4">The sequence shown here is derived from an EMBL/GenBank/DDBJ whole genome shotgun (WGS) entry which is preliminary data.</text>
</comment>
<accession>A0ABD0TCW9</accession>
<proteinExistence type="predicted"/>
<dbReference type="Pfam" id="PF03258">
    <property type="entry name" value="Baculo_FP"/>
    <property type="match status" value="1"/>
</dbReference>
<keyword evidence="1" id="KW-0175">Coiled coil</keyword>
<evidence type="ECO:0000313" key="5">
    <source>
        <dbReference type="Proteomes" id="UP001549921"/>
    </source>
</evidence>
<dbReference type="Proteomes" id="UP001549921">
    <property type="component" value="Unassembled WGS sequence"/>
</dbReference>
<dbReference type="InterPro" id="IPR004941">
    <property type="entry name" value="FP_N"/>
</dbReference>
<evidence type="ECO:0000259" key="3">
    <source>
        <dbReference type="Pfam" id="PF25298"/>
    </source>
</evidence>
<evidence type="ECO:0000256" key="1">
    <source>
        <dbReference type="SAM" id="Coils"/>
    </source>
</evidence>
<dbReference type="InterPro" id="IPR013083">
    <property type="entry name" value="Znf_RING/FYVE/PHD"/>
</dbReference>
<dbReference type="AlphaFoldDB" id="A0ABD0TCW9"/>
<organism evidence="4 5">
    <name type="scientific">Loxostege sticticalis</name>
    <name type="common">Beet webworm moth</name>
    <dbReference type="NCBI Taxonomy" id="481309"/>
    <lineage>
        <taxon>Eukaryota</taxon>
        <taxon>Metazoa</taxon>
        <taxon>Ecdysozoa</taxon>
        <taxon>Arthropoda</taxon>
        <taxon>Hexapoda</taxon>
        <taxon>Insecta</taxon>
        <taxon>Pterygota</taxon>
        <taxon>Neoptera</taxon>
        <taxon>Endopterygota</taxon>
        <taxon>Lepidoptera</taxon>
        <taxon>Glossata</taxon>
        <taxon>Ditrysia</taxon>
        <taxon>Pyraloidea</taxon>
        <taxon>Crambidae</taxon>
        <taxon>Pyraustinae</taxon>
        <taxon>Loxostege</taxon>
    </lineage>
</organism>